<name>A0A0U2MYU6_9BACL</name>
<dbReference type="OrthoDB" id="2628934at2"/>
<sequence length="74" mass="8360">MSDTRALYSDTELFAASLFQLKVSVWERTADDIPVRVEDGGTIERITPISVKINGTNYVRSDCEFRVSMSDIRS</sequence>
<accession>A0A0U2MYU6</accession>
<dbReference type="RefSeq" id="WP_054818689.1">
    <property type="nucleotide sequence ID" value="NZ_BJCS01000017.1"/>
</dbReference>
<reference evidence="1 2" key="2">
    <citation type="journal article" date="2016" name="Genome Announc.">
        <title>Complete Genome Sequences of Two Interactive Moderate Thermophiles, Paenibacillus napthalenovorans 32O-Y and Paenibacillus sp. 32O-W.</title>
        <authorList>
            <person name="Butler R.R.III."/>
            <person name="Wang J."/>
            <person name="Stark B.C."/>
            <person name="Pombert J.F."/>
        </authorList>
    </citation>
    <scope>NUCLEOTIDE SEQUENCE [LARGE SCALE GENOMIC DNA]</scope>
    <source>
        <strain evidence="1 2">32O-Y</strain>
    </source>
</reference>
<organism evidence="1 2">
    <name type="scientific">Paenibacillus naphthalenovorans</name>
    <dbReference type="NCBI Taxonomy" id="162209"/>
    <lineage>
        <taxon>Bacteria</taxon>
        <taxon>Bacillati</taxon>
        <taxon>Bacillota</taxon>
        <taxon>Bacilli</taxon>
        <taxon>Bacillales</taxon>
        <taxon>Paenibacillaceae</taxon>
        <taxon>Paenibacillus</taxon>
    </lineage>
</organism>
<dbReference type="Proteomes" id="UP000061660">
    <property type="component" value="Chromosome"/>
</dbReference>
<dbReference type="KEGG" id="pnp:IJ22_31170"/>
<dbReference type="STRING" id="162209.IJ22_31170"/>
<evidence type="ECO:0000313" key="2">
    <source>
        <dbReference type="Proteomes" id="UP000061660"/>
    </source>
</evidence>
<proteinExistence type="predicted"/>
<gene>
    <name evidence="1" type="ORF">IJ22_31170</name>
</gene>
<keyword evidence="2" id="KW-1185">Reference proteome</keyword>
<dbReference type="AlphaFoldDB" id="A0A0U2MYU6"/>
<dbReference type="EMBL" id="CP013652">
    <property type="protein sequence ID" value="ALS23487.1"/>
    <property type="molecule type" value="Genomic_DNA"/>
</dbReference>
<protein>
    <submittedName>
        <fullName evidence="1">Uncharacterized protein</fullName>
    </submittedName>
</protein>
<dbReference type="PATRIC" id="fig|162209.4.peg.3334"/>
<reference evidence="2" key="1">
    <citation type="submission" date="2015-12" db="EMBL/GenBank/DDBJ databases">
        <title>Complete genome sequences of two moderately thermophilic Paenibacillus species.</title>
        <authorList>
            <person name="Butler R.III."/>
            <person name="Wang J."/>
            <person name="Stark B.C."/>
            <person name="Pombert J.-F."/>
        </authorList>
    </citation>
    <scope>NUCLEOTIDE SEQUENCE [LARGE SCALE GENOMIC DNA]</scope>
    <source>
        <strain evidence="2">32O-Y</strain>
    </source>
</reference>
<evidence type="ECO:0000313" key="1">
    <source>
        <dbReference type="EMBL" id="ALS23487.1"/>
    </source>
</evidence>